<keyword evidence="1" id="KW-0812">Transmembrane</keyword>
<name>A0A832DG77_9BACT</name>
<dbReference type="EMBL" id="DSVI01000006">
    <property type="protein sequence ID" value="HGT47415.1"/>
    <property type="molecule type" value="Genomic_DNA"/>
</dbReference>
<keyword evidence="1" id="KW-1133">Transmembrane helix</keyword>
<reference evidence="2" key="1">
    <citation type="journal article" date="2020" name="mSystems">
        <title>Genome- and Community-Level Interaction Insights into Carbon Utilization and Element Cycling Functions of Hydrothermarchaeota in Hydrothermal Sediment.</title>
        <authorList>
            <person name="Zhou Z."/>
            <person name="Liu Y."/>
            <person name="Xu W."/>
            <person name="Pan J."/>
            <person name="Luo Z.H."/>
            <person name="Li M."/>
        </authorList>
    </citation>
    <scope>NUCLEOTIDE SEQUENCE [LARGE SCALE GENOMIC DNA]</scope>
    <source>
        <strain evidence="2">SpSt-500</strain>
    </source>
</reference>
<protein>
    <recommendedName>
        <fullName evidence="3">Phage abortive infection protein</fullName>
    </recommendedName>
</protein>
<evidence type="ECO:0000256" key="1">
    <source>
        <dbReference type="SAM" id="Phobius"/>
    </source>
</evidence>
<feature type="transmembrane region" description="Helical" evidence="1">
    <location>
        <begin position="12"/>
        <end position="30"/>
    </location>
</feature>
<sequence>MFKNITHKVLNIFNIALTIAIIISFILIIANSKNSFDFSSNGFNTFLEIFKFPLTLSAALLATLTLTYTIERMRQFERQLKMLSRNNRFNNYYRLNEEFSKYFDNQELFSLYKKAFPNNSVFEISNHIQRLYKYFYGDKPKLFTTKILENELKNINNFLAAIDNNVFNKSDYELTTIDQEILSNISDRNLEIMKTLIKPLSEKLVAPVYSNRSLSVPSLKEIDKHFLFMNELFLSVSFYESLLIFDGEKVNSYSTFRKNFMNYLEKLGLK</sequence>
<evidence type="ECO:0008006" key="3">
    <source>
        <dbReference type="Google" id="ProtNLM"/>
    </source>
</evidence>
<comment type="caution">
    <text evidence="2">The sequence shown here is derived from an EMBL/GenBank/DDBJ whole genome shotgun (WGS) entry which is preliminary data.</text>
</comment>
<proteinExistence type="predicted"/>
<dbReference type="AlphaFoldDB" id="A0A832DG77"/>
<accession>A0A832DG77</accession>
<feature type="transmembrane region" description="Helical" evidence="1">
    <location>
        <begin position="50"/>
        <end position="70"/>
    </location>
</feature>
<evidence type="ECO:0000313" key="2">
    <source>
        <dbReference type="EMBL" id="HGT47415.1"/>
    </source>
</evidence>
<organism evidence="2">
    <name type="scientific">Ignavibacterium album</name>
    <dbReference type="NCBI Taxonomy" id="591197"/>
    <lineage>
        <taxon>Bacteria</taxon>
        <taxon>Pseudomonadati</taxon>
        <taxon>Ignavibacteriota</taxon>
        <taxon>Ignavibacteria</taxon>
        <taxon>Ignavibacteriales</taxon>
        <taxon>Ignavibacteriaceae</taxon>
        <taxon>Ignavibacterium</taxon>
    </lineage>
</organism>
<gene>
    <name evidence="2" type="ORF">ENS56_05240</name>
</gene>
<keyword evidence="1" id="KW-0472">Membrane</keyword>